<evidence type="ECO:0000313" key="2">
    <source>
        <dbReference type="EMBL" id="PPQ91065.1"/>
    </source>
</evidence>
<evidence type="ECO:0000256" key="1">
    <source>
        <dbReference type="SAM" id="MobiDB-lite"/>
    </source>
</evidence>
<feature type="region of interest" description="Disordered" evidence="1">
    <location>
        <begin position="1"/>
        <end position="39"/>
    </location>
</feature>
<dbReference type="OrthoDB" id="3061630at2759"/>
<name>A0A409XJX0_PSICY</name>
<dbReference type="EMBL" id="NHYD01001485">
    <property type="protein sequence ID" value="PPQ91065.1"/>
    <property type="molecule type" value="Genomic_DNA"/>
</dbReference>
<dbReference type="InParanoid" id="A0A409XJX0"/>
<feature type="compositionally biased region" description="Acidic residues" evidence="1">
    <location>
        <begin position="25"/>
        <end position="39"/>
    </location>
</feature>
<accession>A0A409XJX0</accession>
<dbReference type="Proteomes" id="UP000283269">
    <property type="component" value="Unassembled WGS sequence"/>
</dbReference>
<organism evidence="2 3">
    <name type="scientific">Psilocybe cyanescens</name>
    <dbReference type="NCBI Taxonomy" id="93625"/>
    <lineage>
        <taxon>Eukaryota</taxon>
        <taxon>Fungi</taxon>
        <taxon>Dikarya</taxon>
        <taxon>Basidiomycota</taxon>
        <taxon>Agaricomycotina</taxon>
        <taxon>Agaricomycetes</taxon>
        <taxon>Agaricomycetidae</taxon>
        <taxon>Agaricales</taxon>
        <taxon>Agaricineae</taxon>
        <taxon>Strophariaceae</taxon>
        <taxon>Psilocybe</taxon>
    </lineage>
</organism>
<comment type="caution">
    <text evidence="2">The sequence shown here is derived from an EMBL/GenBank/DDBJ whole genome shotgun (WGS) entry which is preliminary data.</text>
</comment>
<reference evidence="2 3" key="1">
    <citation type="journal article" date="2018" name="Evol. Lett.">
        <title>Horizontal gene cluster transfer increased hallucinogenic mushroom diversity.</title>
        <authorList>
            <person name="Reynolds H.T."/>
            <person name="Vijayakumar V."/>
            <person name="Gluck-Thaler E."/>
            <person name="Korotkin H.B."/>
            <person name="Matheny P.B."/>
            <person name="Slot J.C."/>
        </authorList>
    </citation>
    <scope>NUCLEOTIDE SEQUENCE [LARGE SCALE GENOMIC DNA]</scope>
    <source>
        <strain evidence="2 3">2631</strain>
    </source>
</reference>
<evidence type="ECO:0000313" key="3">
    <source>
        <dbReference type="Proteomes" id="UP000283269"/>
    </source>
</evidence>
<gene>
    <name evidence="2" type="ORF">CVT25_014733</name>
</gene>
<keyword evidence="3" id="KW-1185">Reference proteome</keyword>
<dbReference type="AlphaFoldDB" id="A0A409XJX0"/>
<sequence length="323" mass="37801">MDSDDDYETNTQGPEESEINTPGPDEFESEPEEEEQEDVEPLWLAEHGPIAFQVYKDVWNEFYTYETIDCQSTIDNLSRPYRPGKAQWYPMPHQHPAPQAQHSYRPSNPDSQRVTIADFDEDESTVRVSHVYTDPTDVGRDRSVTLDPYPRYTTCTSATHNVLSDPSMHSRAKFFPYADEKEFDEEWPEYLEEFRDFAWQTDFVDPDLEMIQLEATRRLYYIHNYTYEQIDEFGMFKRTVRGKGKESLIWHASQRDPFWWPGASLTAHPPLQTSKVNTELSLYDEVTRDLINFCPRLSCAVSFCKAHEYTLTEIAFAQVNHAL</sequence>
<proteinExistence type="predicted"/>
<protein>
    <submittedName>
        <fullName evidence="2">Uncharacterized protein</fullName>
    </submittedName>
</protein>
<dbReference type="STRING" id="93625.A0A409XJX0"/>